<comment type="caution">
    <text evidence="1">The sequence shown here is derived from an EMBL/GenBank/DDBJ whole genome shotgun (WGS) entry which is preliminary data.</text>
</comment>
<keyword evidence="2" id="KW-1185">Reference proteome</keyword>
<reference evidence="1" key="1">
    <citation type="submission" date="2020-03" db="EMBL/GenBank/DDBJ databases">
        <title>Spirochaetal bacteria isolated from arthropods constitute a novel genus Entomospira genus novum within the order Spirochaetales.</title>
        <authorList>
            <person name="Grana-Miraglia L."/>
            <person name="Sikutova S."/>
            <person name="Fingerle V."/>
            <person name="Sing A."/>
            <person name="Castillo-Ramirez S."/>
            <person name="Margos G."/>
            <person name="Rudolf I."/>
        </authorList>
    </citation>
    <scope>NUCLEOTIDE SEQUENCE</scope>
    <source>
        <strain evidence="1">BR149</strain>
    </source>
</reference>
<accession>A0A968KX60</accession>
<protein>
    <submittedName>
        <fullName evidence="1">Uncharacterized protein</fullName>
    </submittedName>
</protein>
<gene>
    <name evidence="1" type="ORF">HCT48_07230</name>
</gene>
<dbReference type="PROSITE" id="PS51257">
    <property type="entry name" value="PROKAR_LIPOPROTEIN"/>
    <property type="match status" value="1"/>
</dbReference>
<dbReference type="EMBL" id="JAATLM010000001">
    <property type="protein sequence ID" value="NIZ69997.1"/>
    <property type="molecule type" value="Genomic_DNA"/>
</dbReference>
<proteinExistence type="predicted"/>
<dbReference type="InterPro" id="IPR010916">
    <property type="entry name" value="TonB_box_CS"/>
</dbReference>
<evidence type="ECO:0000313" key="1">
    <source>
        <dbReference type="EMBL" id="NIZ69997.1"/>
    </source>
</evidence>
<evidence type="ECO:0000313" key="2">
    <source>
        <dbReference type="Proteomes" id="UP000778951"/>
    </source>
</evidence>
<dbReference type="PROSITE" id="PS00430">
    <property type="entry name" value="TONB_DEPENDENT_REC_1"/>
    <property type="match status" value="1"/>
</dbReference>
<sequence>MQKKGLKIAIIAIVLSLFMVGCTGVGNVIFHNNGVNDNVRVIGPVSVREDDKRIVKGEVQGVRAALIQIAEEKYGTDIDNVIDIEESILVDGASKYRVFSGIAVVYK</sequence>
<name>A0A968KX60_9SPIO</name>
<dbReference type="Proteomes" id="UP000778951">
    <property type="component" value="Unassembled WGS sequence"/>
</dbReference>
<dbReference type="RefSeq" id="WP_167696064.1">
    <property type="nucleotide sequence ID" value="NZ_CP118181.1"/>
</dbReference>
<dbReference type="AlphaFoldDB" id="A0A968KX60"/>
<organism evidence="1 2">
    <name type="scientific">Entomospira culicis</name>
    <dbReference type="NCBI Taxonomy" id="2719989"/>
    <lineage>
        <taxon>Bacteria</taxon>
        <taxon>Pseudomonadati</taxon>
        <taxon>Spirochaetota</taxon>
        <taxon>Spirochaetia</taxon>
        <taxon>Spirochaetales</taxon>
        <taxon>Spirochaetaceae</taxon>
        <taxon>Entomospira</taxon>
    </lineage>
</organism>